<dbReference type="EMBL" id="HBNS01032441">
    <property type="protein sequence ID" value="CAE4627223.1"/>
    <property type="molecule type" value="Transcribed_RNA"/>
</dbReference>
<protein>
    <submittedName>
        <fullName evidence="1">Uncharacterized protein</fullName>
    </submittedName>
</protein>
<evidence type="ECO:0000313" key="1">
    <source>
        <dbReference type="EMBL" id="CAE4627223.1"/>
    </source>
</evidence>
<sequence>MFRSICGLPFKILDKKGEKQVMFARKRSLKHALQLACEGKDVVNLSILLIFQQVKHLAIYNSDYTNDILDMLSTEKRISHDIFLKLKELQDSLQQTKEVPDGLIEKVRTFGLSKDISKHIME</sequence>
<proteinExistence type="predicted"/>
<name>A0A7S4W6B4_9STRA</name>
<organism evidence="1">
    <name type="scientific">Ditylum brightwellii</name>
    <dbReference type="NCBI Taxonomy" id="49249"/>
    <lineage>
        <taxon>Eukaryota</taxon>
        <taxon>Sar</taxon>
        <taxon>Stramenopiles</taxon>
        <taxon>Ochrophyta</taxon>
        <taxon>Bacillariophyta</taxon>
        <taxon>Mediophyceae</taxon>
        <taxon>Lithodesmiophycidae</taxon>
        <taxon>Lithodesmiales</taxon>
        <taxon>Lithodesmiaceae</taxon>
        <taxon>Ditylum</taxon>
    </lineage>
</organism>
<accession>A0A7S4W6B4</accession>
<reference evidence="1" key="1">
    <citation type="submission" date="2021-01" db="EMBL/GenBank/DDBJ databases">
        <authorList>
            <person name="Corre E."/>
            <person name="Pelletier E."/>
            <person name="Niang G."/>
            <person name="Scheremetjew M."/>
            <person name="Finn R."/>
            <person name="Kale V."/>
            <person name="Holt S."/>
            <person name="Cochrane G."/>
            <person name="Meng A."/>
            <person name="Brown T."/>
            <person name="Cohen L."/>
        </authorList>
    </citation>
    <scope>NUCLEOTIDE SEQUENCE</scope>
    <source>
        <strain evidence="1">GSO104</strain>
    </source>
</reference>
<gene>
    <name evidence="1" type="ORF">DBRI00130_LOCUS25410</name>
</gene>
<dbReference type="AlphaFoldDB" id="A0A7S4W6B4"/>